<dbReference type="PANTHER" id="PTHR24113">
    <property type="entry name" value="RAN GTPASE-ACTIVATING PROTEIN 1"/>
    <property type="match status" value="1"/>
</dbReference>
<dbReference type="GO" id="GO:0005096">
    <property type="term" value="F:GTPase activator activity"/>
    <property type="evidence" value="ECO:0007669"/>
    <property type="project" value="UniProtKB-KW"/>
</dbReference>
<accession>A0AB34II14</accession>
<dbReference type="InterPro" id="IPR001611">
    <property type="entry name" value="Leu-rich_rpt"/>
</dbReference>
<evidence type="ECO:0000313" key="4">
    <source>
        <dbReference type="EMBL" id="KAL1499191.1"/>
    </source>
</evidence>
<comment type="caution">
    <text evidence="4">The sequence shown here is derived from an EMBL/GenBank/DDBJ whole genome shotgun (WGS) entry which is preliminary data.</text>
</comment>
<name>A0AB34II14_PRYPA</name>
<dbReference type="EMBL" id="JBGBPQ010000026">
    <property type="protein sequence ID" value="KAL1499191.1"/>
    <property type="molecule type" value="Genomic_DNA"/>
</dbReference>
<evidence type="ECO:0000256" key="2">
    <source>
        <dbReference type="ARBA" id="ARBA00022614"/>
    </source>
</evidence>
<dbReference type="PANTHER" id="PTHR24113:SF12">
    <property type="entry name" value="RAN GTPASE-ACTIVATING PROTEIN 1"/>
    <property type="match status" value="1"/>
</dbReference>
<evidence type="ECO:0000256" key="3">
    <source>
        <dbReference type="ARBA" id="ARBA00022737"/>
    </source>
</evidence>
<evidence type="ECO:0000256" key="1">
    <source>
        <dbReference type="ARBA" id="ARBA00022468"/>
    </source>
</evidence>
<sequence>MAEVPLDGEDERPTTLPLLPDIFSSIAAHLSYAQLLAFGRCSRATRRLVEAGLPAMRHLALSGSRVDDNALMDLVHRVPRLELLDVSSCAQLSKRAVASAASACAHLQRLVAVRVGGGEERRDGGADERWWAGVARGGIAWMAHGDALGALLHGAPPHAALELDCKLAVNLPLPTRRLADGRLRLSRVVLAADMGTEAADPAGAWEAGGEPHPDGHGAALRQLAAALLPHSAHLTELDARSGCLGPRAAELLLAPLLCAPHAALAILRCSSLPPAAALPLGRALLCNRSLRVLAAGAAGFSSADAVALAPAIAAHPTLTRLSLEHNSILDSGAAAIAHAIATSSLAHLTLSFTGAADGAAEALACSLTAGCSLRHLNLCGNCMGAPGVLVLARALGTGNTALEELSLSANSGLRAASSDLLPLLRVLPKTSLRRLQLAGCAISHKTTGLLASILPATGIEELDLSANPLGDRGAWDFAWAIPDCKRLRTLNLSDCGIGDDGGDEMLGVLSATAVLERLDLRGNYISKQHGLTEFKCVDMIHQRGLKLFL</sequence>
<dbReference type="Gene3D" id="3.80.10.10">
    <property type="entry name" value="Ribonuclease Inhibitor"/>
    <property type="match status" value="2"/>
</dbReference>
<protein>
    <submittedName>
        <fullName evidence="4">Uncharacterized protein</fullName>
    </submittedName>
</protein>
<organism evidence="4 5">
    <name type="scientific">Prymnesium parvum</name>
    <name type="common">Toxic golden alga</name>
    <dbReference type="NCBI Taxonomy" id="97485"/>
    <lineage>
        <taxon>Eukaryota</taxon>
        <taxon>Haptista</taxon>
        <taxon>Haptophyta</taxon>
        <taxon>Prymnesiophyceae</taxon>
        <taxon>Prymnesiales</taxon>
        <taxon>Prymnesiaceae</taxon>
        <taxon>Prymnesium</taxon>
    </lineage>
</organism>
<reference evidence="4 5" key="1">
    <citation type="journal article" date="2024" name="Science">
        <title>Giant polyketide synthase enzymes in the biosynthesis of giant marine polyether toxins.</title>
        <authorList>
            <person name="Fallon T.R."/>
            <person name="Shende V.V."/>
            <person name="Wierzbicki I.H."/>
            <person name="Pendleton A.L."/>
            <person name="Watervoot N.F."/>
            <person name="Auber R.P."/>
            <person name="Gonzalez D.J."/>
            <person name="Wisecaver J.H."/>
            <person name="Moore B.S."/>
        </authorList>
    </citation>
    <scope>NUCLEOTIDE SEQUENCE [LARGE SCALE GENOMIC DNA]</scope>
    <source>
        <strain evidence="4 5">12B1</strain>
    </source>
</reference>
<gene>
    <name evidence="4" type="ORF">AB1Y20_013700</name>
</gene>
<dbReference type="InterPro" id="IPR032675">
    <property type="entry name" value="LRR_dom_sf"/>
</dbReference>
<dbReference type="SUPFAM" id="SSF52047">
    <property type="entry name" value="RNI-like"/>
    <property type="match status" value="1"/>
</dbReference>
<dbReference type="AlphaFoldDB" id="A0AB34II14"/>
<dbReference type="Pfam" id="PF13516">
    <property type="entry name" value="LRR_6"/>
    <property type="match status" value="4"/>
</dbReference>
<dbReference type="SMART" id="SM00368">
    <property type="entry name" value="LRR_RI"/>
    <property type="match status" value="7"/>
</dbReference>
<dbReference type="GO" id="GO:0048471">
    <property type="term" value="C:perinuclear region of cytoplasm"/>
    <property type="evidence" value="ECO:0007669"/>
    <property type="project" value="TreeGrafter"/>
</dbReference>
<dbReference type="GO" id="GO:0005634">
    <property type="term" value="C:nucleus"/>
    <property type="evidence" value="ECO:0007669"/>
    <property type="project" value="TreeGrafter"/>
</dbReference>
<dbReference type="GO" id="GO:0006913">
    <property type="term" value="P:nucleocytoplasmic transport"/>
    <property type="evidence" value="ECO:0007669"/>
    <property type="project" value="TreeGrafter"/>
</dbReference>
<keyword evidence="1" id="KW-0343">GTPase activation</keyword>
<proteinExistence type="predicted"/>
<keyword evidence="5" id="KW-1185">Reference proteome</keyword>
<dbReference type="Proteomes" id="UP001515480">
    <property type="component" value="Unassembled WGS sequence"/>
</dbReference>
<dbReference type="GO" id="GO:0031267">
    <property type="term" value="F:small GTPase binding"/>
    <property type="evidence" value="ECO:0007669"/>
    <property type="project" value="TreeGrafter"/>
</dbReference>
<evidence type="ECO:0000313" key="5">
    <source>
        <dbReference type="Proteomes" id="UP001515480"/>
    </source>
</evidence>
<dbReference type="GO" id="GO:0005829">
    <property type="term" value="C:cytosol"/>
    <property type="evidence" value="ECO:0007669"/>
    <property type="project" value="TreeGrafter"/>
</dbReference>
<dbReference type="InterPro" id="IPR027038">
    <property type="entry name" value="RanGap"/>
</dbReference>
<keyword evidence="3" id="KW-0677">Repeat</keyword>
<dbReference type="SMART" id="SM00367">
    <property type="entry name" value="LRR_CC"/>
    <property type="match status" value="3"/>
</dbReference>
<dbReference type="InterPro" id="IPR006553">
    <property type="entry name" value="Leu-rich_rpt_Cys-con_subtyp"/>
</dbReference>
<keyword evidence="2" id="KW-0433">Leucine-rich repeat</keyword>